<dbReference type="EMBL" id="OZ034815">
    <property type="protein sequence ID" value="CAL1372244.1"/>
    <property type="molecule type" value="Genomic_DNA"/>
</dbReference>
<feature type="compositionally biased region" description="Low complexity" evidence="1">
    <location>
        <begin position="160"/>
        <end position="173"/>
    </location>
</feature>
<dbReference type="Proteomes" id="UP001497516">
    <property type="component" value="Chromosome 2"/>
</dbReference>
<keyword evidence="3" id="KW-1185">Reference proteome</keyword>
<evidence type="ECO:0000313" key="2">
    <source>
        <dbReference type="EMBL" id="CAL1372244.1"/>
    </source>
</evidence>
<organism evidence="2 3">
    <name type="scientific">Linum trigynum</name>
    <dbReference type="NCBI Taxonomy" id="586398"/>
    <lineage>
        <taxon>Eukaryota</taxon>
        <taxon>Viridiplantae</taxon>
        <taxon>Streptophyta</taxon>
        <taxon>Embryophyta</taxon>
        <taxon>Tracheophyta</taxon>
        <taxon>Spermatophyta</taxon>
        <taxon>Magnoliopsida</taxon>
        <taxon>eudicotyledons</taxon>
        <taxon>Gunneridae</taxon>
        <taxon>Pentapetalae</taxon>
        <taxon>rosids</taxon>
        <taxon>fabids</taxon>
        <taxon>Malpighiales</taxon>
        <taxon>Linaceae</taxon>
        <taxon>Linum</taxon>
    </lineage>
</organism>
<proteinExistence type="predicted"/>
<gene>
    <name evidence="2" type="ORF">LTRI10_LOCUS14265</name>
</gene>
<dbReference type="AlphaFoldDB" id="A0AAV2DGH1"/>
<accession>A0AAV2DGH1</accession>
<name>A0AAV2DGH1_9ROSI</name>
<evidence type="ECO:0000256" key="1">
    <source>
        <dbReference type="SAM" id="MobiDB-lite"/>
    </source>
</evidence>
<feature type="compositionally biased region" description="Pro residues" evidence="1">
    <location>
        <begin position="138"/>
        <end position="148"/>
    </location>
</feature>
<sequence length="217" mass="24005">MRQTRFVPSRSSASTLKPQWCVINTLLTHSLYPSYMCANKITVRALLAFTSMTDPSSQLHLGSNLATSFSRALSGSRCYVTSLGPYITHLARHFNVNLECCKKGGRSIGFGEDTLRAMKLLRVFGPFCYIEGLSLPPSVPPQEKPPTRAPGHRRRPLAPPLSVASSSGAGPSTSRRRLEERVDRFEAYYVGVTTRIDRTIDLVERMARGQGVLSDDE</sequence>
<evidence type="ECO:0000313" key="3">
    <source>
        <dbReference type="Proteomes" id="UP001497516"/>
    </source>
</evidence>
<protein>
    <submittedName>
        <fullName evidence="2">Uncharacterized protein</fullName>
    </submittedName>
</protein>
<reference evidence="2 3" key="1">
    <citation type="submission" date="2024-04" db="EMBL/GenBank/DDBJ databases">
        <authorList>
            <person name="Fracassetti M."/>
        </authorList>
    </citation>
    <scope>NUCLEOTIDE SEQUENCE [LARGE SCALE GENOMIC DNA]</scope>
</reference>
<feature type="region of interest" description="Disordered" evidence="1">
    <location>
        <begin position="138"/>
        <end position="177"/>
    </location>
</feature>